<evidence type="ECO:0000256" key="1">
    <source>
        <dbReference type="SAM" id="SignalP"/>
    </source>
</evidence>
<feature type="chain" id="PRO_5037389425" description="DUF4843 domain-containing protein" evidence="1">
    <location>
        <begin position="24"/>
        <end position="142"/>
    </location>
</feature>
<name>A0A921HTQ2_9BACT</name>
<dbReference type="Proteomes" id="UP000717835">
    <property type="component" value="Unassembled WGS sequence"/>
</dbReference>
<proteinExistence type="predicted"/>
<organism evidence="2 3">
    <name type="scientific">Mediterranea massiliensis</name>
    <dbReference type="NCBI Taxonomy" id="1841865"/>
    <lineage>
        <taxon>Bacteria</taxon>
        <taxon>Pseudomonadati</taxon>
        <taxon>Bacteroidota</taxon>
        <taxon>Bacteroidia</taxon>
        <taxon>Bacteroidales</taxon>
        <taxon>Bacteroidaceae</taxon>
        <taxon>Mediterranea</taxon>
    </lineage>
</organism>
<reference evidence="2" key="1">
    <citation type="journal article" date="2021" name="PeerJ">
        <title>Extensive microbial diversity within the chicken gut microbiome revealed by metagenomics and culture.</title>
        <authorList>
            <person name="Gilroy R."/>
            <person name="Ravi A."/>
            <person name="Getino M."/>
            <person name="Pursley I."/>
            <person name="Horton D.L."/>
            <person name="Alikhan N.F."/>
            <person name="Baker D."/>
            <person name="Gharbi K."/>
            <person name="Hall N."/>
            <person name="Watson M."/>
            <person name="Adriaenssens E.M."/>
            <person name="Foster-Nyarko E."/>
            <person name="Jarju S."/>
            <person name="Secka A."/>
            <person name="Antonio M."/>
            <person name="Oren A."/>
            <person name="Chaudhuri R.R."/>
            <person name="La Ragione R."/>
            <person name="Hildebrand F."/>
            <person name="Pallen M.J."/>
        </authorList>
    </citation>
    <scope>NUCLEOTIDE SEQUENCE</scope>
    <source>
        <strain evidence="2">CHK55-1828</strain>
    </source>
</reference>
<feature type="signal peptide" evidence="1">
    <location>
        <begin position="1"/>
        <end position="23"/>
    </location>
</feature>
<dbReference type="OrthoDB" id="1049723at2"/>
<comment type="caution">
    <text evidence="2">The sequence shown here is derived from an EMBL/GenBank/DDBJ whole genome shotgun (WGS) entry which is preliminary data.</text>
</comment>
<dbReference type="RefSeq" id="WP_072545323.1">
    <property type="nucleotide sequence ID" value="NZ_DYVX01000002.1"/>
</dbReference>
<gene>
    <name evidence="2" type="ORF">K8W02_00285</name>
</gene>
<evidence type="ECO:0008006" key="4">
    <source>
        <dbReference type="Google" id="ProtNLM"/>
    </source>
</evidence>
<protein>
    <recommendedName>
        <fullName evidence="4">DUF4843 domain-containing protein</fullName>
    </recommendedName>
</protein>
<dbReference type="EMBL" id="DYVX01000002">
    <property type="protein sequence ID" value="HJF90814.1"/>
    <property type="molecule type" value="Genomic_DNA"/>
</dbReference>
<evidence type="ECO:0000313" key="2">
    <source>
        <dbReference type="EMBL" id="HJF90814.1"/>
    </source>
</evidence>
<keyword evidence="1" id="KW-0732">Signal</keyword>
<accession>A0A921HTQ2</accession>
<sequence length="142" mass="15926">MKKAILITTDLVLALLGLAGLTACDGHNDKYPKDYLGFERFLENYTFERGVESREITLKVVAAEKADTERKATISIRNLPGRQPAYTLLDKEVTIAPKKKSAHVRIRIYPAKIKKADEIRLTCTPKDKKVKATTVTLKIAIK</sequence>
<dbReference type="PROSITE" id="PS51257">
    <property type="entry name" value="PROKAR_LIPOPROTEIN"/>
    <property type="match status" value="1"/>
</dbReference>
<evidence type="ECO:0000313" key="3">
    <source>
        <dbReference type="Proteomes" id="UP000717835"/>
    </source>
</evidence>
<dbReference type="AlphaFoldDB" id="A0A921HTQ2"/>
<reference evidence="2" key="2">
    <citation type="submission" date="2021-09" db="EMBL/GenBank/DDBJ databases">
        <authorList>
            <person name="Gilroy R."/>
        </authorList>
    </citation>
    <scope>NUCLEOTIDE SEQUENCE</scope>
    <source>
        <strain evidence="2">CHK55-1828</strain>
    </source>
</reference>